<organism evidence="1 2">
    <name type="scientific">Dictyobacter kobayashii</name>
    <dbReference type="NCBI Taxonomy" id="2014872"/>
    <lineage>
        <taxon>Bacteria</taxon>
        <taxon>Bacillati</taxon>
        <taxon>Chloroflexota</taxon>
        <taxon>Ktedonobacteria</taxon>
        <taxon>Ktedonobacterales</taxon>
        <taxon>Dictyobacteraceae</taxon>
        <taxon>Dictyobacter</taxon>
    </lineage>
</organism>
<dbReference type="Proteomes" id="UP000287188">
    <property type="component" value="Unassembled WGS sequence"/>
</dbReference>
<reference evidence="2" key="1">
    <citation type="submission" date="2018-12" db="EMBL/GenBank/DDBJ databases">
        <title>Tengunoibacter tsumagoiensis gen. nov., sp. nov., Dictyobacter kobayashii sp. nov., D. alpinus sp. nov., and D. joshuensis sp. nov. and description of Dictyobacteraceae fam. nov. within the order Ktedonobacterales isolated from Tengu-no-mugimeshi.</title>
        <authorList>
            <person name="Wang C.M."/>
            <person name="Zheng Y."/>
            <person name="Sakai Y."/>
            <person name="Toyoda A."/>
            <person name="Minakuchi Y."/>
            <person name="Abe K."/>
            <person name="Yokota A."/>
            <person name="Yabe S."/>
        </authorList>
    </citation>
    <scope>NUCLEOTIDE SEQUENCE [LARGE SCALE GENOMIC DNA]</scope>
    <source>
        <strain evidence="2">Uno11</strain>
    </source>
</reference>
<dbReference type="EMBL" id="BIFS01000002">
    <property type="protein sequence ID" value="GCE24225.1"/>
    <property type="molecule type" value="Genomic_DNA"/>
</dbReference>
<dbReference type="OrthoDB" id="2326088at2"/>
<dbReference type="AlphaFoldDB" id="A0A402AYS0"/>
<comment type="caution">
    <text evidence="1">The sequence shown here is derived from an EMBL/GenBank/DDBJ whole genome shotgun (WGS) entry which is preliminary data.</text>
</comment>
<accession>A0A402AYS0</accession>
<evidence type="ECO:0000313" key="2">
    <source>
        <dbReference type="Proteomes" id="UP000287188"/>
    </source>
</evidence>
<gene>
    <name evidence="1" type="ORF">KDK_80250</name>
</gene>
<dbReference type="Gene3D" id="3.90.1140.10">
    <property type="entry name" value="Cyclic phosphodiesterase"/>
    <property type="match status" value="1"/>
</dbReference>
<dbReference type="RefSeq" id="WP_126557477.1">
    <property type="nucleotide sequence ID" value="NZ_BIFS01000002.1"/>
</dbReference>
<sequence length="185" mass="21255">MRIQGEVAERLVEVVEQLSQWTGREHLRYGLSNLHTTLGTIEFYRQPIVADDEYIRQYTETLQKVAPHFPPIQIHYRGLTGNQMSVMAQGWPVDETLQRLRTTFHNQIQQEKHLAGPGVRDLAHSSLIVFAGPLHDPQGCVSFIEQQRQTDFGRATIKTLELVKYQRDNVYMARPIILASVPLHS</sequence>
<name>A0A402AYS0_9CHLR</name>
<keyword evidence="2" id="KW-1185">Reference proteome</keyword>
<protein>
    <recommendedName>
        <fullName evidence="3">2'-5' RNA ligase</fullName>
    </recommendedName>
</protein>
<evidence type="ECO:0008006" key="3">
    <source>
        <dbReference type="Google" id="ProtNLM"/>
    </source>
</evidence>
<evidence type="ECO:0000313" key="1">
    <source>
        <dbReference type="EMBL" id="GCE24225.1"/>
    </source>
</evidence>
<proteinExistence type="predicted"/>